<feature type="non-terminal residue" evidence="2">
    <location>
        <position position="1"/>
    </location>
</feature>
<evidence type="ECO:0000313" key="2">
    <source>
        <dbReference type="EMBL" id="CAG8755927.1"/>
    </source>
</evidence>
<feature type="compositionally biased region" description="Polar residues" evidence="1">
    <location>
        <begin position="44"/>
        <end position="57"/>
    </location>
</feature>
<dbReference type="EMBL" id="CAJVQB010012495">
    <property type="protein sequence ID" value="CAG8755927.1"/>
    <property type="molecule type" value="Genomic_DNA"/>
</dbReference>
<feature type="region of interest" description="Disordered" evidence="1">
    <location>
        <begin position="1"/>
        <end position="57"/>
    </location>
</feature>
<reference evidence="2 3" key="1">
    <citation type="submission" date="2021-06" db="EMBL/GenBank/DDBJ databases">
        <authorList>
            <person name="Kallberg Y."/>
            <person name="Tangrot J."/>
            <person name="Rosling A."/>
        </authorList>
    </citation>
    <scope>NUCLEOTIDE SEQUENCE [LARGE SCALE GENOMIC DNA]</scope>
    <source>
        <strain evidence="2 3">120-4 pot B 10/14</strain>
    </source>
</reference>
<dbReference type="Proteomes" id="UP000789901">
    <property type="component" value="Unassembled WGS sequence"/>
</dbReference>
<sequence length="57" mass="6572">KEKLIMDPLQVENDNCSDYNEQDFVPEKDRNQTSIPLPPPGQPCQDNNPNRNHCTAY</sequence>
<organism evidence="2 3">
    <name type="scientific">Gigaspora margarita</name>
    <dbReference type="NCBI Taxonomy" id="4874"/>
    <lineage>
        <taxon>Eukaryota</taxon>
        <taxon>Fungi</taxon>
        <taxon>Fungi incertae sedis</taxon>
        <taxon>Mucoromycota</taxon>
        <taxon>Glomeromycotina</taxon>
        <taxon>Glomeromycetes</taxon>
        <taxon>Diversisporales</taxon>
        <taxon>Gigasporaceae</taxon>
        <taxon>Gigaspora</taxon>
    </lineage>
</organism>
<keyword evidence="3" id="KW-1185">Reference proteome</keyword>
<proteinExistence type="predicted"/>
<name>A0ABN7VDR3_GIGMA</name>
<gene>
    <name evidence="2" type="ORF">GMARGA_LOCUS16907</name>
</gene>
<protein>
    <submittedName>
        <fullName evidence="2">15407_t:CDS:1</fullName>
    </submittedName>
</protein>
<accession>A0ABN7VDR3</accession>
<evidence type="ECO:0000313" key="3">
    <source>
        <dbReference type="Proteomes" id="UP000789901"/>
    </source>
</evidence>
<evidence type="ECO:0000256" key="1">
    <source>
        <dbReference type="SAM" id="MobiDB-lite"/>
    </source>
</evidence>
<comment type="caution">
    <text evidence="2">The sequence shown here is derived from an EMBL/GenBank/DDBJ whole genome shotgun (WGS) entry which is preliminary data.</text>
</comment>